<evidence type="ECO:0000313" key="1">
    <source>
        <dbReference type="EMBL" id="MBB4842528.1"/>
    </source>
</evidence>
<gene>
    <name evidence="1" type="ORF">HNP55_001043</name>
</gene>
<protein>
    <submittedName>
        <fullName evidence="1">Uncharacterized protein (TIGR02646 family)</fullName>
    </submittedName>
</protein>
<organism evidence="1 2">
    <name type="scientific">Roseateles oligotrophus</name>
    <dbReference type="NCBI Taxonomy" id="1769250"/>
    <lineage>
        <taxon>Bacteria</taxon>
        <taxon>Pseudomonadati</taxon>
        <taxon>Pseudomonadota</taxon>
        <taxon>Betaproteobacteria</taxon>
        <taxon>Burkholderiales</taxon>
        <taxon>Sphaerotilaceae</taxon>
        <taxon>Roseateles</taxon>
    </lineage>
</organism>
<evidence type="ECO:0000313" key="2">
    <source>
        <dbReference type="Proteomes" id="UP000562027"/>
    </source>
</evidence>
<reference evidence="1 2" key="1">
    <citation type="submission" date="2020-08" db="EMBL/GenBank/DDBJ databases">
        <title>Functional genomics of gut bacteria from endangered species of beetles.</title>
        <authorList>
            <person name="Carlos-Shanley C."/>
        </authorList>
    </citation>
    <scope>NUCLEOTIDE SEQUENCE [LARGE SCALE GENOMIC DNA]</scope>
    <source>
        <strain evidence="1 2">S00239</strain>
    </source>
</reference>
<dbReference type="EMBL" id="JACHLP010000002">
    <property type="protein sequence ID" value="MBB4842528.1"/>
    <property type="molecule type" value="Genomic_DNA"/>
</dbReference>
<proteinExistence type="predicted"/>
<comment type="caution">
    <text evidence="1">The sequence shown here is derived from an EMBL/GenBank/DDBJ whole genome shotgun (WGS) entry which is preliminary data.</text>
</comment>
<sequence>MHRLDRSAVAAPSCLANYKSPSHGWEDLAASCKRELRAALAQMQGKPNETSEAAKAQGPRCAYCEGPLFNKGHIEHFRRRRDFAELSFDWPNLFLACDSTDHCGHYKDRQGASDYDPALLIKPDHDEPQDYLYFHSTGEVRKRAGLDATNACRAEETIRVLGLNNAALTGARAKALKVYKARLVGDLHELDAWPAADRRAYLQEEIEAIRHQPYASTIQHFLQNSAS</sequence>
<accession>A0A840L8I6</accession>
<dbReference type="Proteomes" id="UP000562027">
    <property type="component" value="Unassembled WGS sequence"/>
</dbReference>
<dbReference type="InterPro" id="IPR013467">
    <property type="entry name" value="HNH78-like"/>
</dbReference>
<dbReference type="Gene3D" id="1.10.30.50">
    <property type="match status" value="1"/>
</dbReference>
<dbReference type="NCBIfam" id="TIGR02646">
    <property type="entry name" value="retron system putative HNH endonuclease"/>
    <property type="match status" value="1"/>
</dbReference>
<name>A0A840L8I6_9BURK</name>
<dbReference type="AlphaFoldDB" id="A0A840L8I6"/>
<keyword evidence="2" id="KW-1185">Reference proteome</keyword>
<dbReference type="RefSeq" id="WP_184296922.1">
    <property type="nucleotide sequence ID" value="NZ_JACHLP010000002.1"/>
</dbReference>